<sequence length="38" mass="4483">MGWNYSCRHTATSWTTWRIINIKCTNMCHRITKGRTGP</sequence>
<dbReference type="EMBL" id="GGEC01091754">
    <property type="protein sequence ID" value="MBX72238.1"/>
    <property type="molecule type" value="Transcribed_RNA"/>
</dbReference>
<accession>A0A2P2QZ13</accession>
<protein>
    <submittedName>
        <fullName evidence="1">Uncharacterized protein</fullName>
    </submittedName>
</protein>
<reference evidence="1" key="1">
    <citation type="submission" date="2018-02" db="EMBL/GenBank/DDBJ databases">
        <title>Rhizophora mucronata_Transcriptome.</title>
        <authorList>
            <person name="Meera S.P."/>
            <person name="Sreeshan A."/>
            <person name="Augustine A."/>
        </authorList>
    </citation>
    <scope>NUCLEOTIDE SEQUENCE</scope>
    <source>
        <tissue evidence="1">Leaf</tissue>
    </source>
</reference>
<proteinExistence type="predicted"/>
<name>A0A2P2QZ13_RHIMU</name>
<dbReference type="AlphaFoldDB" id="A0A2P2QZ13"/>
<evidence type="ECO:0000313" key="1">
    <source>
        <dbReference type="EMBL" id="MBX72238.1"/>
    </source>
</evidence>
<organism evidence="1">
    <name type="scientific">Rhizophora mucronata</name>
    <name type="common">Asiatic mangrove</name>
    <dbReference type="NCBI Taxonomy" id="61149"/>
    <lineage>
        <taxon>Eukaryota</taxon>
        <taxon>Viridiplantae</taxon>
        <taxon>Streptophyta</taxon>
        <taxon>Embryophyta</taxon>
        <taxon>Tracheophyta</taxon>
        <taxon>Spermatophyta</taxon>
        <taxon>Magnoliopsida</taxon>
        <taxon>eudicotyledons</taxon>
        <taxon>Gunneridae</taxon>
        <taxon>Pentapetalae</taxon>
        <taxon>rosids</taxon>
        <taxon>fabids</taxon>
        <taxon>Malpighiales</taxon>
        <taxon>Rhizophoraceae</taxon>
        <taxon>Rhizophora</taxon>
    </lineage>
</organism>